<evidence type="ECO:0000259" key="3">
    <source>
        <dbReference type="PROSITE" id="PS51186"/>
    </source>
</evidence>
<dbReference type="AlphaFoldDB" id="A0A8G1EDW1"/>
<dbReference type="Gene3D" id="3.40.630.30">
    <property type="match status" value="1"/>
</dbReference>
<evidence type="ECO:0000313" key="5">
    <source>
        <dbReference type="Proteomes" id="UP000826300"/>
    </source>
</evidence>
<dbReference type="GO" id="GO:0016747">
    <property type="term" value="F:acyltransferase activity, transferring groups other than amino-acyl groups"/>
    <property type="evidence" value="ECO:0007669"/>
    <property type="project" value="InterPro"/>
</dbReference>
<dbReference type="PROSITE" id="PS51186">
    <property type="entry name" value="GNAT"/>
    <property type="match status" value="1"/>
</dbReference>
<dbReference type="Proteomes" id="UP000826300">
    <property type="component" value="Chromosome"/>
</dbReference>
<feature type="domain" description="N-acetyltransferase" evidence="3">
    <location>
        <begin position="1"/>
        <end position="131"/>
    </location>
</feature>
<dbReference type="SUPFAM" id="SSF55729">
    <property type="entry name" value="Acyl-CoA N-acyltransferases (Nat)"/>
    <property type="match status" value="1"/>
</dbReference>
<dbReference type="EMBL" id="CP069370">
    <property type="protein sequence ID" value="QYZ71922.1"/>
    <property type="molecule type" value="Genomic_DNA"/>
</dbReference>
<accession>A0A8G1EDW1</accession>
<evidence type="ECO:0000256" key="2">
    <source>
        <dbReference type="ARBA" id="ARBA00023315"/>
    </source>
</evidence>
<keyword evidence="1" id="KW-0808">Transferase</keyword>
<keyword evidence="2" id="KW-0012">Acyltransferase</keyword>
<dbReference type="InterPro" id="IPR016181">
    <property type="entry name" value="Acyl_CoA_acyltransferase"/>
</dbReference>
<dbReference type="InterPro" id="IPR050832">
    <property type="entry name" value="Bact_Acetyltransf"/>
</dbReference>
<protein>
    <submittedName>
        <fullName evidence="4">GNAT family N-acetyltransferase</fullName>
    </submittedName>
</protein>
<reference evidence="4" key="1">
    <citation type="submission" date="2021-02" db="EMBL/GenBank/DDBJ databases">
        <title>Rhodobacter shimadae sp. nov., an aerobic anoxygenic phototrophic bacterium isolated from a hot spring.</title>
        <authorList>
            <person name="Muramatsu S."/>
            <person name="Haruta S."/>
            <person name="Hirose S."/>
            <person name="Hanada S."/>
        </authorList>
    </citation>
    <scope>NUCLEOTIDE SEQUENCE</scope>
    <source>
        <strain evidence="4">N10</strain>
    </source>
</reference>
<dbReference type="InterPro" id="IPR000182">
    <property type="entry name" value="GNAT_dom"/>
</dbReference>
<organism evidence="4 5">
    <name type="scientific">Neotabrizicola shimadae</name>
    <dbReference type="NCBI Taxonomy" id="2807096"/>
    <lineage>
        <taxon>Bacteria</taxon>
        <taxon>Pseudomonadati</taxon>
        <taxon>Pseudomonadota</taxon>
        <taxon>Alphaproteobacteria</taxon>
        <taxon>Rhodobacterales</taxon>
        <taxon>Paracoccaceae</taxon>
        <taxon>Neotabrizicola</taxon>
    </lineage>
</organism>
<evidence type="ECO:0000256" key="1">
    <source>
        <dbReference type="ARBA" id="ARBA00022679"/>
    </source>
</evidence>
<dbReference type="CDD" id="cd04301">
    <property type="entry name" value="NAT_SF"/>
    <property type="match status" value="1"/>
</dbReference>
<dbReference type="PANTHER" id="PTHR43877">
    <property type="entry name" value="AMINOALKYLPHOSPHONATE N-ACETYLTRANSFERASE-RELATED-RELATED"/>
    <property type="match status" value="1"/>
</dbReference>
<dbReference type="RefSeq" id="WP_220664516.1">
    <property type="nucleotide sequence ID" value="NZ_CP069370.1"/>
</dbReference>
<sequence length="131" mass="14032">MLADDDLGRAREGAPMAAYMAAFAEIAANPRESLIVGELDGRVVATLQLTILSGLSRGGARRALVEAVRVAGDLRGQGIGARLMAEAERRARESGAGIIQLTTDQSRVRAHDFYKRLGYEPSHLGMKKKLG</sequence>
<dbReference type="PANTHER" id="PTHR43877:SF2">
    <property type="entry name" value="AMINOALKYLPHOSPHONATE N-ACETYLTRANSFERASE-RELATED"/>
    <property type="match status" value="1"/>
</dbReference>
<name>A0A8G1EDW1_9RHOB</name>
<evidence type="ECO:0000313" key="4">
    <source>
        <dbReference type="EMBL" id="QYZ71922.1"/>
    </source>
</evidence>
<gene>
    <name evidence="4" type="ORF">JO391_09595</name>
</gene>
<proteinExistence type="predicted"/>
<keyword evidence="5" id="KW-1185">Reference proteome</keyword>
<dbReference type="Pfam" id="PF00583">
    <property type="entry name" value="Acetyltransf_1"/>
    <property type="match status" value="1"/>
</dbReference>
<dbReference type="KEGG" id="nsm:JO391_09595"/>